<feature type="compositionally biased region" description="Basic and acidic residues" evidence="1">
    <location>
        <begin position="547"/>
        <end position="571"/>
    </location>
</feature>
<feature type="region of interest" description="Disordered" evidence="1">
    <location>
        <begin position="779"/>
        <end position="871"/>
    </location>
</feature>
<feature type="compositionally biased region" description="Polar residues" evidence="1">
    <location>
        <begin position="1379"/>
        <end position="1404"/>
    </location>
</feature>
<dbReference type="InterPro" id="IPR000219">
    <property type="entry name" value="DH_dom"/>
</dbReference>
<feature type="region of interest" description="Disordered" evidence="1">
    <location>
        <begin position="375"/>
        <end position="443"/>
    </location>
</feature>
<dbReference type="GeneID" id="24097241"/>
<feature type="region of interest" description="Disordered" evidence="1">
    <location>
        <begin position="313"/>
        <end position="356"/>
    </location>
</feature>
<feature type="compositionally biased region" description="Basic and acidic residues" evidence="1">
    <location>
        <begin position="1581"/>
        <end position="1591"/>
    </location>
</feature>
<dbReference type="SUPFAM" id="SSF48065">
    <property type="entry name" value="DBL homology domain (DH-domain)"/>
    <property type="match status" value="1"/>
</dbReference>
<feature type="compositionally biased region" description="Low complexity" evidence="1">
    <location>
        <begin position="1189"/>
        <end position="1200"/>
    </location>
</feature>
<dbReference type="HOGENOM" id="CLU_003322_1_0_1"/>
<evidence type="ECO:0000313" key="3">
    <source>
        <dbReference type="EMBL" id="CCM02330.1"/>
    </source>
</evidence>
<sequence length="1621" mass="174697">MEVIQPMPSCTPPSPTKASATSCTVSYVKCAAESTSSSQSRSALLARRSSKPNIFTSIMTLSSPSSTSGSPSSPSSSALSLLYTSRPPPYTPGETPTKSLTGPHASPSVSTSTATATGTLRTPRKGSGPGPELPFVPLTPIMASPRLTPDISATATVRGAETSWQGIAESETHPGGDAVATEFSDAGDYLTRGGQTAASSLTALSLDDGVQPTVSGTPTWTATPPTPPSRQASPAPSPVLSRSASRCRSSRAATVAALPLSRSSSSPSPSLPSSPSPAPSSAAVSAPIVRGRHHYLRSADVFADVAAPRRQMSLPPNLSRPLLATPSHARAGTASSSPVRPPSGLRERTLRPLSASMVISRGSVSKKGSVRKLFTLEGDTEGSEGEEDREGGPRRERKRRFRSKESGKSEESSPHLDMLGMKSSGDLEQKTESVREEARKVESATEIELDKLRAGTRKYHALMELLATEVGYLMDLRALVFVYLEQLPTLTTNFPPSSFTPTLSLPSLGLARNFPSSRSSFLHPSPSPSSTSSTSHIGLGDSGHSPPQEKGKIKEQSGEKGKERIKEKVKEGCIGGSFWTKDKSRDADVEKGAGNGDGEILGSTAPGGQGHDPQQQPQRKASKDELPTPPSLPSSPTKSKYTRRPILVEKDIHTVCRNADELLRVHDIFVRELRGAVSSLGLGKAFMLGEDGTLSRVPNIELVEPVVLDRIDEAVAAVAEIFINQAPSFSVYETFCPGHNEATDLIRHVQETHPAEWDTYEQQCSLLVAQAIDSDGVASSESCSVGHSTEDTIPLPSSATTTTAPSLPLTESVRTKRRHSTSSLAMLSSATYLDRKPRRPQLPDLVRSDPIDQERKLETSGSSSGHGCRSSQSQATRLKLLDYLIKPVQRICKYPLLLDQLKNKRARTQSAGAVTLRQSLQAGVGMGESRAEIGQDAVERASEAMRLVVSLVNRASEVQAHIVRSALIASRIAFTHSPSSSASSHGHGHSSSPSSRAQSLTPEFVASLGPCHLTGALDVVHHPSALHPPGSGALRAKYFGAFLYVGGYLVLVKIPRNGKTYEPRYWFSLLGFDMLDLDDDDSPLPFSFHLFGHGHHVQLAAACHAEKLIWMSAIQDALAVSPRWTNEPIPSLHIDEKRLDGVMVDEYPPEWTATPLPTIQSLSELEGQGDDQVNEVPLPSTSRMEYRSRPPSRLDSLSQRQEQQPQMATWVPLSRRSSTASVKAFFSPMLFDPSARIARPSSQVRQHVDHGLHDVFSELCTAARSQAQLREEELFQVRKSLGTGMTRSNSGLSITGAMTLAARRRYDSVLISRRKGSIDGSIEQPSDPEANARSLANFSGKAKSLASRCRKKTLPSMPLSVMSNLSKVDSEVQCESPLTLSPSTQLESPLAQSHCSSTASSNVGSALPSPIDHIVSLPLELAPDTTIRQGIVLPSGEDFRPKRARSMVDNVRYFFQSRPVSPSSSSNHSPTPPVTAPPEAEAEPQAAVQWWRRGSLRRRVQSSPDVPGEEAQPDDASNASENGHGTFLVHIPSKPLREQPLPPSSYHSPGDQRNAQSHSRRVEFNDTVPSRRRSLFAPSTRQRESSPRQETLEAPTAMSRKSLRNVWFFQRSSSFTPLDSK</sequence>
<feature type="compositionally biased region" description="Low complexity" evidence="1">
    <location>
        <begin position="821"/>
        <end position="831"/>
    </location>
</feature>
<dbReference type="Pfam" id="PF00621">
    <property type="entry name" value="RhoGEF"/>
    <property type="match status" value="1"/>
</dbReference>
<dbReference type="PANTHER" id="PTHR45818">
    <property type="entry name" value="PROTEIN VAV"/>
    <property type="match status" value="1"/>
</dbReference>
<dbReference type="OrthoDB" id="1716625at2759"/>
<feature type="compositionally biased region" description="Low complexity" evidence="1">
    <location>
        <begin position="516"/>
        <end position="536"/>
    </location>
</feature>
<feature type="compositionally biased region" description="Basic and acidic residues" evidence="1">
    <location>
        <begin position="403"/>
        <end position="414"/>
    </location>
</feature>
<dbReference type="InParanoid" id="J4GP81"/>
<dbReference type="PROSITE" id="PS50010">
    <property type="entry name" value="DH_2"/>
    <property type="match status" value="1"/>
</dbReference>
<dbReference type="STRING" id="599839.J4GP81"/>
<keyword evidence="4" id="KW-1185">Reference proteome</keyword>
<dbReference type="GO" id="GO:0005085">
    <property type="term" value="F:guanyl-nucleotide exchange factor activity"/>
    <property type="evidence" value="ECO:0007669"/>
    <property type="project" value="InterPro"/>
</dbReference>
<feature type="compositionally biased region" description="Low complexity" evidence="1">
    <location>
        <begin position="1477"/>
        <end position="1489"/>
    </location>
</feature>
<dbReference type="Proteomes" id="UP000006352">
    <property type="component" value="Unassembled WGS sequence"/>
</dbReference>
<dbReference type="InterPro" id="IPR035899">
    <property type="entry name" value="DBL_dom_sf"/>
</dbReference>
<feature type="compositionally biased region" description="Low complexity" evidence="1">
    <location>
        <begin position="860"/>
        <end position="871"/>
    </location>
</feature>
<dbReference type="SUPFAM" id="SSF50729">
    <property type="entry name" value="PH domain-like"/>
    <property type="match status" value="1"/>
</dbReference>
<feature type="region of interest" description="Disordered" evidence="1">
    <location>
        <begin position="1166"/>
        <end position="1209"/>
    </location>
</feature>
<feature type="compositionally biased region" description="Acidic residues" evidence="1">
    <location>
        <begin position="378"/>
        <end position="389"/>
    </location>
</feature>
<feature type="region of interest" description="Disordered" evidence="1">
    <location>
        <begin position="516"/>
        <end position="644"/>
    </location>
</feature>
<feature type="compositionally biased region" description="Low complexity" evidence="1">
    <location>
        <begin position="103"/>
        <end position="121"/>
    </location>
</feature>
<dbReference type="PANTHER" id="PTHR45818:SF3">
    <property type="entry name" value="PROTEIN VAV"/>
    <property type="match status" value="1"/>
</dbReference>
<dbReference type="Gene3D" id="1.20.900.10">
    <property type="entry name" value="Dbl homology (DH) domain"/>
    <property type="match status" value="1"/>
</dbReference>
<feature type="region of interest" description="Disordered" evidence="1">
    <location>
        <begin position="208"/>
        <end position="284"/>
    </location>
</feature>
<feature type="region of interest" description="Disordered" evidence="1">
    <location>
        <begin position="979"/>
        <end position="999"/>
    </location>
</feature>
<feature type="region of interest" description="Disordered" evidence="1">
    <location>
        <begin position="1"/>
        <end position="20"/>
    </location>
</feature>
<feature type="compositionally biased region" description="Polar residues" evidence="1">
    <location>
        <begin position="1545"/>
        <end position="1557"/>
    </location>
</feature>
<name>J4GP81_9APHY</name>
<feature type="compositionally biased region" description="Low complexity" evidence="1">
    <location>
        <begin position="241"/>
        <end position="268"/>
    </location>
</feature>
<evidence type="ECO:0000259" key="2">
    <source>
        <dbReference type="PROSITE" id="PS50010"/>
    </source>
</evidence>
<feature type="compositionally biased region" description="Low complexity" evidence="1">
    <location>
        <begin position="217"/>
        <end position="234"/>
    </location>
</feature>
<feature type="compositionally biased region" description="Low complexity" evidence="1">
    <location>
        <begin position="979"/>
        <end position="995"/>
    </location>
</feature>
<protein>
    <recommendedName>
        <fullName evidence="2">DH domain-containing protein</fullName>
    </recommendedName>
</protein>
<feature type="region of interest" description="Disordered" evidence="1">
    <location>
        <begin position="1458"/>
        <end position="1599"/>
    </location>
</feature>
<feature type="region of interest" description="Disordered" evidence="1">
    <location>
        <begin position="57"/>
        <end position="138"/>
    </location>
</feature>
<dbReference type="EMBL" id="HE797076">
    <property type="protein sequence ID" value="CCM02330.1"/>
    <property type="molecule type" value="Genomic_DNA"/>
</dbReference>
<feature type="compositionally biased region" description="Basic and acidic residues" evidence="1">
    <location>
        <begin position="580"/>
        <end position="591"/>
    </location>
</feature>
<feature type="compositionally biased region" description="Low complexity" evidence="1">
    <location>
        <begin position="1458"/>
        <end position="1469"/>
    </location>
</feature>
<feature type="compositionally biased region" description="Gly residues" evidence="1">
    <location>
        <begin position="593"/>
        <end position="610"/>
    </location>
</feature>
<evidence type="ECO:0000256" key="1">
    <source>
        <dbReference type="SAM" id="MobiDB-lite"/>
    </source>
</evidence>
<dbReference type="GO" id="GO:0005737">
    <property type="term" value="C:cytoplasm"/>
    <property type="evidence" value="ECO:0007669"/>
    <property type="project" value="TreeGrafter"/>
</dbReference>
<feature type="region of interest" description="Disordered" evidence="1">
    <location>
        <begin position="1379"/>
        <end position="1405"/>
    </location>
</feature>
<feature type="compositionally biased region" description="Low complexity" evidence="1">
    <location>
        <begin position="794"/>
        <end position="810"/>
    </location>
</feature>
<feature type="compositionally biased region" description="Basic and acidic residues" evidence="1">
    <location>
        <begin position="425"/>
        <end position="443"/>
    </location>
</feature>
<feature type="compositionally biased region" description="Low complexity" evidence="1">
    <location>
        <begin position="57"/>
        <end position="85"/>
    </location>
</feature>
<feature type="domain" description="DH" evidence="2">
    <location>
        <begin position="457"/>
        <end position="955"/>
    </location>
</feature>
<organism evidence="3 4">
    <name type="scientific">Fibroporia radiculosa</name>
    <dbReference type="NCBI Taxonomy" id="599839"/>
    <lineage>
        <taxon>Eukaryota</taxon>
        <taxon>Fungi</taxon>
        <taxon>Dikarya</taxon>
        <taxon>Basidiomycota</taxon>
        <taxon>Agaricomycotina</taxon>
        <taxon>Agaricomycetes</taxon>
        <taxon>Polyporales</taxon>
        <taxon>Fibroporiaceae</taxon>
        <taxon>Fibroporia</taxon>
    </lineage>
</organism>
<gene>
    <name evidence="3" type="ORF">FIBRA_04422</name>
</gene>
<proteinExistence type="predicted"/>
<accession>J4GP81</accession>
<feature type="compositionally biased region" description="Pro residues" evidence="1">
    <location>
        <begin position="269"/>
        <end position="278"/>
    </location>
</feature>
<feature type="compositionally biased region" description="Basic and acidic residues" evidence="1">
    <location>
        <begin position="846"/>
        <end position="858"/>
    </location>
</feature>
<evidence type="ECO:0000313" key="4">
    <source>
        <dbReference type="Proteomes" id="UP000006352"/>
    </source>
</evidence>
<dbReference type="RefSeq" id="XP_012181613.1">
    <property type="nucleotide sequence ID" value="XM_012326223.1"/>
</dbReference>
<reference evidence="3 4" key="1">
    <citation type="journal article" date="2012" name="Appl. Environ. Microbiol.">
        <title>Short-read sequencing for genomic analysis of the brown rot fungus Fibroporia radiculosa.</title>
        <authorList>
            <person name="Tang J.D."/>
            <person name="Perkins A.D."/>
            <person name="Sonstegard T.S."/>
            <person name="Schroeder S.G."/>
            <person name="Burgess S.C."/>
            <person name="Diehl S.V."/>
        </authorList>
    </citation>
    <scope>NUCLEOTIDE SEQUENCE [LARGE SCALE GENOMIC DNA]</scope>
    <source>
        <strain evidence="3 4">TFFH 294</strain>
    </source>
</reference>